<dbReference type="InterPro" id="IPR050955">
    <property type="entry name" value="Plant_Biomass_Hydrol_Est"/>
</dbReference>
<proteinExistence type="predicted"/>
<evidence type="ECO:0000256" key="1">
    <source>
        <dbReference type="ARBA" id="ARBA00022729"/>
    </source>
</evidence>
<evidence type="ECO:0000256" key="2">
    <source>
        <dbReference type="SAM" id="MobiDB-lite"/>
    </source>
</evidence>
<comment type="caution">
    <text evidence="3">The sequence shown here is derived from an EMBL/GenBank/DDBJ whole genome shotgun (WGS) entry which is preliminary data.</text>
</comment>
<feature type="region of interest" description="Disordered" evidence="2">
    <location>
        <begin position="24"/>
        <end position="48"/>
    </location>
</feature>
<organism evidence="3 4">
    <name type="scientific">Danxiaibacter flavus</name>
    <dbReference type="NCBI Taxonomy" id="3049108"/>
    <lineage>
        <taxon>Bacteria</taxon>
        <taxon>Pseudomonadati</taxon>
        <taxon>Bacteroidota</taxon>
        <taxon>Chitinophagia</taxon>
        <taxon>Chitinophagales</taxon>
        <taxon>Chitinophagaceae</taxon>
        <taxon>Danxiaibacter</taxon>
    </lineage>
</organism>
<dbReference type="PANTHER" id="PTHR43037:SF1">
    <property type="entry name" value="BLL1128 PROTEIN"/>
    <property type="match status" value="1"/>
</dbReference>
<gene>
    <name evidence="3" type="ORF">QTN47_26000</name>
</gene>
<sequence length="290" mass="32018">MSKLKAIVVACLVGATVITSCQKESVSPTQTAEENTSSDHSTSERTANDIIETRPANLKAVVAVVSADIHGYYRALPARYDSTTKKYPLLVYLHGKGEIGDGSLAALPRVLKNGTAALLKAGKFPPNFYVNGQNFSFIVVMPQFTRWPTPDDVNSMITYARNKYRVDTSRIYVAGLSMGGGGTWLFAEKYPTRSAAIVPIAGANKLYNTGAKFLASKNLPVWAFHNKYDPTVPSSYSVNNVAMINGGYPLIKPRLTIWNAYTHDAWTKASNPSYKENNLNIYQWMLQYKR</sequence>
<dbReference type="PANTHER" id="PTHR43037">
    <property type="entry name" value="UNNAMED PRODUCT-RELATED"/>
    <property type="match status" value="1"/>
</dbReference>
<keyword evidence="1" id="KW-0732">Signal</keyword>
<protein>
    <recommendedName>
        <fullName evidence="5">Phospholipase</fullName>
    </recommendedName>
</protein>
<dbReference type="SUPFAM" id="SSF53474">
    <property type="entry name" value="alpha/beta-Hydrolases"/>
    <property type="match status" value="1"/>
</dbReference>
<dbReference type="EMBL" id="JAULBC010000012">
    <property type="protein sequence ID" value="MEX6690989.1"/>
    <property type="molecule type" value="Genomic_DNA"/>
</dbReference>
<dbReference type="Proteomes" id="UP001560573">
    <property type="component" value="Unassembled WGS sequence"/>
</dbReference>
<dbReference type="Gene3D" id="3.40.50.1820">
    <property type="entry name" value="alpha/beta hydrolase"/>
    <property type="match status" value="1"/>
</dbReference>
<evidence type="ECO:0000313" key="3">
    <source>
        <dbReference type="EMBL" id="MEX6690989.1"/>
    </source>
</evidence>
<feature type="compositionally biased region" description="Polar residues" evidence="2">
    <location>
        <begin position="24"/>
        <end position="40"/>
    </location>
</feature>
<dbReference type="RefSeq" id="WP_369332405.1">
    <property type="nucleotide sequence ID" value="NZ_JAULBC010000012.1"/>
</dbReference>
<dbReference type="InterPro" id="IPR029058">
    <property type="entry name" value="AB_hydrolase_fold"/>
</dbReference>
<accession>A0ABV3ZP67</accession>
<keyword evidence="4" id="KW-1185">Reference proteome</keyword>
<evidence type="ECO:0000313" key="4">
    <source>
        <dbReference type="Proteomes" id="UP001560573"/>
    </source>
</evidence>
<dbReference type="PROSITE" id="PS51257">
    <property type="entry name" value="PROKAR_LIPOPROTEIN"/>
    <property type="match status" value="1"/>
</dbReference>
<evidence type="ECO:0008006" key="5">
    <source>
        <dbReference type="Google" id="ProtNLM"/>
    </source>
</evidence>
<reference evidence="3 4" key="1">
    <citation type="submission" date="2023-07" db="EMBL/GenBank/DDBJ databases">
        <authorList>
            <person name="Lian W.-H."/>
        </authorList>
    </citation>
    <scope>NUCLEOTIDE SEQUENCE [LARGE SCALE GENOMIC DNA]</scope>
    <source>
        <strain evidence="3 4">SYSU DXS3180</strain>
    </source>
</reference>
<name>A0ABV3ZP67_9BACT</name>